<reference evidence="1" key="1">
    <citation type="submission" date="2014-11" db="EMBL/GenBank/DDBJ databases">
        <authorList>
            <person name="Amaro Gonzalez C."/>
        </authorList>
    </citation>
    <scope>NUCLEOTIDE SEQUENCE</scope>
</reference>
<protein>
    <submittedName>
        <fullName evidence="1">Uncharacterized protein</fullName>
    </submittedName>
</protein>
<accession>A0A0E9QUK9</accession>
<dbReference type="AlphaFoldDB" id="A0A0E9QUK9"/>
<evidence type="ECO:0000313" key="1">
    <source>
        <dbReference type="EMBL" id="JAH20656.1"/>
    </source>
</evidence>
<dbReference type="EMBL" id="GBXM01087921">
    <property type="protein sequence ID" value="JAH20656.1"/>
    <property type="molecule type" value="Transcribed_RNA"/>
</dbReference>
<name>A0A0E9QUK9_ANGAN</name>
<sequence length="16" mass="1823">MYLDANFNFIQCCSPG</sequence>
<organism evidence="1">
    <name type="scientific">Anguilla anguilla</name>
    <name type="common">European freshwater eel</name>
    <name type="synonym">Muraena anguilla</name>
    <dbReference type="NCBI Taxonomy" id="7936"/>
    <lineage>
        <taxon>Eukaryota</taxon>
        <taxon>Metazoa</taxon>
        <taxon>Chordata</taxon>
        <taxon>Craniata</taxon>
        <taxon>Vertebrata</taxon>
        <taxon>Euteleostomi</taxon>
        <taxon>Actinopterygii</taxon>
        <taxon>Neopterygii</taxon>
        <taxon>Teleostei</taxon>
        <taxon>Anguilliformes</taxon>
        <taxon>Anguillidae</taxon>
        <taxon>Anguilla</taxon>
    </lineage>
</organism>
<reference evidence="1" key="2">
    <citation type="journal article" date="2015" name="Fish Shellfish Immunol.">
        <title>Early steps in the European eel (Anguilla anguilla)-Vibrio vulnificus interaction in the gills: Role of the RtxA13 toxin.</title>
        <authorList>
            <person name="Callol A."/>
            <person name="Pajuelo D."/>
            <person name="Ebbesson L."/>
            <person name="Teles M."/>
            <person name="MacKenzie S."/>
            <person name="Amaro C."/>
        </authorList>
    </citation>
    <scope>NUCLEOTIDE SEQUENCE</scope>
</reference>
<proteinExistence type="predicted"/>